<dbReference type="GeneID" id="63756317"/>
<gene>
    <name evidence="2" type="ORF">ASPSYDRAFT_1170524</name>
</gene>
<evidence type="ECO:0000313" key="2">
    <source>
        <dbReference type="EMBL" id="OJJ52069.1"/>
    </source>
</evidence>
<dbReference type="Pfam" id="PF25312">
    <property type="entry name" value="Allergen_Asp_f_4"/>
    <property type="match status" value="1"/>
</dbReference>
<dbReference type="Proteomes" id="UP000184356">
    <property type="component" value="Unassembled WGS sequence"/>
</dbReference>
<evidence type="ECO:0000256" key="1">
    <source>
        <dbReference type="SAM" id="SignalP"/>
    </source>
</evidence>
<dbReference type="PANTHER" id="PTHR42039:SF1">
    <property type="entry name" value="PUTATIVE (AFU_ORTHOLOGUE AFUA_3G02940)-RELATED"/>
    <property type="match status" value="1"/>
</dbReference>
<dbReference type="AlphaFoldDB" id="A0A1L9SY22"/>
<keyword evidence="3" id="KW-1185">Reference proteome</keyword>
<dbReference type="EMBL" id="KV878605">
    <property type="protein sequence ID" value="OJJ52069.1"/>
    <property type="molecule type" value="Genomic_DNA"/>
</dbReference>
<reference evidence="3" key="1">
    <citation type="journal article" date="2017" name="Genome Biol.">
        <title>Comparative genomics reveals high biological diversity and specific adaptations in the industrially and medically important fungal genus Aspergillus.</title>
        <authorList>
            <person name="de Vries R.P."/>
            <person name="Riley R."/>
            <person name="Wiebenga A."/>
            <person name="Aguilar-Osorio G."/>
            <person name="Amillis S."/>
            <person name="Uchima C.A."/>
            <person name="Anderluh G."/>
            <person name="Asadollahi M."/>
            <person name="Askin M."/>
            <person name="Barry K."/>
            <person name="Battaglia E."/>
            <person name="Bayram O."/>
            <person name="Benocci T."/>
            <person name="Braus-Stromeyer S.A."/>
            <person name="Caldana C."/>
            <person name="Canovas D."/>
            <person name="Cerqueira G.C."/>
            <person name="Chen F."/>
            <person name="Chen W."/>
            <person name="Choi C."/>
            <person name="Clum A."/>
            <person name="Dos Santos R.A."/>
            <person name="Damasio A.R."/>
            <person name="Diallinas G."/>
            <person name="Emri T."/>
            <person name="Fekete E."/>
            <person name="Flipphi M."/>
            <person name="Freyberg S."/>
            <person name="Gallo A."/>
            <person name="Gournas C."/>
            <person name="Habgood R."/>
            <person name="Hainaut M."/>
            <person name="Harispe M.L."/>
            <person name="Henrissat B."/>
            <person name="Hilden K.S."/>
            <person name="Hope R."/>
            <person name="Hossain A."/>
            <person name="Karabika E."/>
            <person name="Karaffa L."/>
            <person name="Karanyi Z."/>
            <person name="Krasevec N."/>
            <person name="Kuo A."/>
            <person name="Kusch H."/>
            <person name="LaButti K."/>
            <person name="Lagendijk E.L."/>
            <person name="Lapidus A."/>
            <person name="Levasseur A."/>
            <person name="Lindquist E."/>
            <person name="Lipzen A."/>
            <person name="Logrieco A.F."/>
            <person name="MacCabe A."/>
            <person name="Maekelae M.R."/>
            <person name="Malavazi I."/>
            <person name="Melin P."/>
            <person name="Meyer V."/>
            <person name="Mielnichuk N."/>
            <person name="Miskei M."/>
            <person name="Molnar A.P."/>
            <person name="Mule G."/>
            <person name="Ngan C.Y."/>
            <person name="Orejas M."/>
            <person name="Orosz E."/>
            <person name="Ouedraogo J.P."/>
            <person name="Overkamp K.M."/>
            <person name="Park H.-S."/>
            <person name="Perrone G."/>
            <person name="Piumi F."/>
            <person name="Punt P.J."/>
            <person name="Ram A.F."/>
            <person name="Ramon A."/>
            <person name="Rauscher S."/>
            <person name="Record E."/>
            <person name="Riano-Pachon D.M."/>
            <person name="Robert V."/>
            <person name="Roehrig J."/>
            <person name="Ruller R."/>
            <person name="Salamov A."/>
            <person name="Salih N.S."/>
            <person name="Samson R.A."/>
            <person name="Sandor E."/>
            <person name="Sanguinetti M."/>
            <person name="Schuetze T."/>
            <person name="Sepcic K."/>
            <person name="Shelest E."/>
            <person name="Sherlock G."/>
            <person name="Sophianopoulou V."/>
            <person name="Squina F.M."/>
            <person name="Sun H."/>
            <person name="Susca A."/>
            <person name="Todd R.B."/>
            <person name="Tsang A."/>
            <person name="Unkles S.E."/>
            <person name="van de Wiele N."/>
            <person name="van Rossen-Uffink D."/>
            <person name="Oliveira J.V."/>
            <person name="Vesth T.C."/>
            <person name="Visser J."/>
            <person name="Yu J.-H."/>
            <person name="Zhou M."/>
            <person name="Andersen M.R."/>
            <person name="Archer D.B."/>
            <person name="Baker S.E."/>
            <person name="Benoit I."/>
            <person name="Brakhage A.A."/>
            <person name="Braus G.H."/>
            <person name="Fischer R."/>
            <person name="Frisvad J.C."/>
            <person name="Goldman G.H."/>
            <person name="Houbraken J."/>
            <person name="Oakley B."/>
            <person name="Pocsi I."/>
            <person name="Scazzocchio C."/>
            <person name="Seiboth B."/>
            <person name="vanKuyk P.A."/>
            <person name="Wortman J."/>
            <person name="Dyer P.S."/>
            <person name="Grigoriev I.V."/>
        </authorList>
    </citation>
    <scope>NUCLEOTIDE SEQUENCE [LARGE SCALE GENOMIC DNA]</scope>
    <source>
        <strain evidence="3">CBS 593.65</strain>
    </source>
</reference>
<protein>
    <recommendedName>
        <fullName evidence="4">GH16 domain-containing protein</fullName>
    </recommendedName>
</protein>
<proteinExistence type="predicted"/>
<sequence length="213" mass="22599">MPRCLLLLPRWFLLLLAIPTSAYTPVPTTTKVAISTYAPSSTSSTCFTSFSSANPHWSTVPSSGEFSTSGFGKRTKTSGSGGSYMGNMGSSYGSNINSNEATEASNYQYHVESTGSRLATGRMDGWYGNACHEFSIDAGETKYYAFDSESQGGRAAKGPSIPIDQYDAMATLLPRVNLTLDLWLTLAGLASLFPPSRVLRPGASASTALTGNQ</sequence>
<keyword evidence="1" id="KW-0732">Signal</keyword>
<dbReference type="PANTHER" id="PTHR42039">
    <property type="entry name" value="PUTATIVE (AFU_ORTHOLOGUE AFUA_3G02940)-RELATED"/>
    <property type="match status" value="1"/>
</dbReference>
<accession>A0A1L9SY22</accession>
<dbReference type="GO" id="GO:0005576">
    <property type="term" value="C:extracellular region"/>
    <property type="evidence" value="ECO:0007669"/>
    <property type="project" value="InterPro"/>
</dbReference>
<feature type="chain" id="PRO_5012205694" description="GH16 domain-containing protein" evidence="1">
    <location>
        <begin position="23"/>
        <end position="213"/>
    </location>
</feature>
<evidence type="ECO:0008006" key="4">
    <source>
        <dbReference type="Google" id="ProtNLM"/>
    </source>
</evidence>
<dbReference type="InterPro" id="IPR038903">
    <property type="entry name" value="Allergen_Asp_f_4"/>
</dbReference>
<dbReference type="VEuPathDB" id="FungiDB:ASPSYDRAFT_1170524"/>
<organism evidence="2 3">
    <name type="scientific">Aspergillus sydowii CBS 593.65</name>
    <dbReference type="NCBI Taxonomy" id="1036612"/>
    <lineage>
        <taxon>Eukaryota</taxon>
        <taxon>Fungi</taxon>
        <taxon>Dikarya</taxon>
        <taxon>Ascomycota</taxon>
        <taxon>Pezizomycotina</taxon>
        <taxon>Eurotiomycetes</taxon>
        <taxon>Eurotiomycetidae</taxon>
        <taxon>Eurotiales</taxon>
        <taxon>Aspergillaceae</taxon>
        <taxon>Aspergillus</taxon>
        <taxon>Aspergillus subgen. Nidulantes</taxon>
    </lineage>
</organism>
<name>A0A1L9SY22_9EURO</name>
<feature type="signal peptide" evidence="1">
    <location>
        <begin position="1"/>
        <end position="22"/>
    </location>
</feature>
<evidence type="ECO:0000313" key="3">
    <source>
        <dbReference type="Proteomes" id="UP000184356"/>
    </source>
</evidence>
<dbReference type="RefSeq" id="XP_040695875.1">
    <property type="nucleotide sequence ID" value="XM_040840244.1"/>
</dbReference>
<dbReference type="STRING" id="1036612.A0A1L9SY22"/>
<dbReference type="GO" id="GO:0019863">
    <property type="term" value="F:IgE binding"/>
    <property type="evidence" value="ECO:0007669"/>
    <property type="project" value="InterPro"/>
</dbReference>